<dbReference type="SUPFAM" id="SSF53474">
    <property type="entry name" value="alpha/beta-Hydrolases"/>
    <property type="match status" value="1"/>
</dbReference>
<organism evidence="2 3">
    <name type="scientific">Candidatus Borkfalkia excrementigallinarum</name>
    <dbReference type="NCBI Taxonomy" id="2838506"/>
    <lineage>
        <taxon>Bacteria</taxon>
        <taxon>Bacillati</taxon>
        <taxon>Bacillota</taxon>
        <taxon>Clostridia</taxon>
        <taxon>Christensenellales</taxon>
        <taxon>Christensenellaceae</taxon>
        <taxon>Candidatus Borkfalkia</taxon>
    </lineage>
</organism>
<feature type="domain" description="AB hydrolase-1" evidence="1">
    <location>
        <begin position="33"/>
        <end position="149"/>
    </location>
</feature>
<evidence type="ECO:0000313" key="3">
    <source>
        <dbReference type="Proteomes" id="UP000886750"/>
    </source>
</evidence>
<dbReference type="PANTHER" id="PTHR43194:SF2">
    <property type="entry name" value="PEROXISOMAL MEMBRANE PROTEIN LPX1"/>
    <property type="match status" value="1"/>
</dbReference>
<dbReference type="Pfam" id="PF00561">
    <property type="entry name" value="Abhydrolase_1"/>
    <property type="match status" value="1"/>
</dbReference>
<gene>
    <name evidence="2" type="ORF">H9729_02625</name>
</gene>
<reference evidence="2" key="1">
    <citation type="journal article" date="2021" name="PeerJ">
        <title>Extensive microbial diversity within the chicken gut microbiome revealed by metagenomics and culture.</title>
        <authorList>
            <person name="Gilroy R."/>
            <person name="Ravi A."/>
            <person name="Getino M."/>
            <person name="Pursley I."/>
            <person name="Horton D.L."/>
            <person name="Alikhan N.F."/>
            <person name="Baker D."/>
            <person name="Gharbi K."/>
            <person name="Hall N."/>
            <person name="Watson M."/>
            <person name="Adriaenssens E.M."/>
            <person name="Foster-Nyarko E."/>
            <person name="Jarju S."/>
            <person name="Secka A."/>
            <person name="Antonio M."/>
            <person name="Oren A."/>
            <person name="Chaudhuri R.R."/>
            <person name="La Ragione R."/>
            <person name="Hildebrand F."/>
            <person name="Pallen M.J."/>
        </authorList>
    </citation>
    <scope>NUCLEOTIDE SEQUENCE</scope>
    <source>
        <strain evidence="2">1345</strain>
    </source>
</reference>
<protein>
    <submittedName>
        <fullName evidence="2">Alpha/beta hydrolase</fullName>
    </submittedName>
</protein>
<reference evidence="2" key="2">
    <citation type="submission" date="2021-04" db="EMBL/GenBank/DDBJ databases">
        <authorList>
            <person name="Gilroy R."/>
        </authorList>
    </citation>
    <scope>NUCLEOTIDE SEQUENCE</scope>
    <source>
        <strain evidence="2">1345</strain>
    </source>
</reference>
<dbReference type="GO" id="GO:0016787">
    <property type="term" value="F:hydrolase activity"/>
    <property type="evidence" value="ECO:0007669"/>
    <property type="project" value="UniProtKB-KW"/>
</dbReference>
<evidence type="ECO:0000259" key="1">
    <source>
        <dbReference type="Pfam" id="PF00561"/>
    </source>
</evidence>
<dbReference type="Proteomes" id="UP000886750">
    <property type="component" value="Unassembled WGS sequence"/>
</dbReference>
<proteinExistence type="predicted"/>
<dbReference type="AlphaFoldDB" id="A0A9D1ZVD0"/>
<dbReference type="PANTHER" id="PTHR43194">
    <property type="entry name" value="HYDROLASE ALPHA/BETA FOLD FAMILY"/>
    <property type="match status" value="1"/>
</dbReference>
<dbReference type="InterPro" id="IPR000073">
    <property type="entry name" value="AB_hydrolase_1"/>
</dbReference>
<dbReference type="InterPro" id="IPR029058">
    <property type="entry name" value="AB_hydrolase_fold"/>
</dbReference>
<evidence type="ECO:0000313" key="2">
    <source>
        <dbReference type="EMBL" id="HIY96560.1"/>
    </source>
</evidence>
<dbReference type="Gene3D" id="3.40.50.1820">
    <property type="entry name" value="alpha/beta hydrolase"/>
    <property type="match status" value="1"/>
</dbReference>
<dbReference type="InterPro" id="IPR050228">
    <property type="entry name" value="Carboxylesterase_BioH"/>
</dbReference>
<dbReference type="EMBL" id="DXCQ01000026">
    <property type="protein sequence ID" value="HIY96560.1"/>
    <property type="molecule type" value="Genomic_DNA"/>
</dbReference>
<comment type="caution">
    <text evidence="2">The sequence shown here is derived from an EMBL/GenBank/DDBJ whole genome shotgun (WGS) entry which is preliminary data.</text>
</comment>
<accession>A0A9D1ZVD0</accession>
<keyword evidence="2" id="KW-0378">Hydrolase</keyword>
<sequence length="269" mass="29341">MQDENTLCKTWEEGFCKTNEIITHYTRTGGNKPPMVLLHGLAANGMCWKNIARSLADKFDVIMPDARGHGKSSAPGGGYTYENLTDDAIGFLLAMNLSDVILIGHSMGGLTAALAACRSPLIRAAILAEPTFLSSERQWQVWKSNVLAQHKKMLAMSLTELIADRQKAHPGRSGELNAMSATARLQTSINAFEILKPPNPAYKSVVKGIKCPCLLLYGDRGIIDAEQANELHEINSLLKIVEIQNAGHGIYFDSPKQFVDGIVQFTGCL</sequence>
<name>A0A9D1ZVD0_9FIRM</name>